<reference evidence="2 3" key="1">
    <citation type="submission" date="2014-02" db="EMBL/GenBank/DDBJ databases">
        <title>Expanding our view of genomic diversity in Candidatus Accumulibacter clades.</title>
        <authorList>
            <person name="Skennerton C.T."/>
            <person name="Barr J.J."/>
            <person name="Slater F.R."/>
            <person name="Bond P.L."/>
            <person name="Tyson G.W."/>
        </authorList>
    </citation>
    <scope>NUCLEOTIDE SEQUENCE [LARGE SCALE GENOMIC DNA]</scope>
    <source>
        <strain evidence="3">BA-92</strain>
    </source>
</reference>
<dbReference type="AlphaFoldDB" id="A0A011N5Z9"/>
<sequence>MAKSLSARIAERIARKKPVGNVRNRAAFLALRGEVKQAIDDGWPVKTIWETLHDEEKVAFSYQAFRGYVNRLILSPPANGEATPASVVADQPRQAAPRLAPQSAKQPSEWKPEKPTATGFTFNRTPKKEDLL</sequence>
<evidence type="ECO:0000256" key="1">
    <source>
        <dbReference type="SAM" id="MobiDB-lite"/>
    </source>
</evidence>
<evidence type="ECO:0000313" key="2">
    <source>
        <dbReference type="EMBL" id="EXI77998.1"/>
    </source>
</evidence>
<name>A0A011N5Z9_9PROT</name>
<accession>A0A011N5Z9</accession>
<protein>
    <recommendedName>
        <fullName evidence="4">Conjugal transfer protein TraK</fullName>
    </recommendedName>
</protein>
<proteinExistence type="predicted"/>
<comment type="caution">
    <text evidence="2">The sequence shown here is derived from an EMBL/GenBank/DDBJ whole genome shotgun (WGS) entry which is preliminary data.</text>
</comment>
<evidence type="ECO:0008006" key="4">
    <source>
        <dbReference type="Google" id="ProtNLM"/>
    </source>
</evidence>
<gene>
    <name evidence="2" type="ORF">AW10_03363</name>
</gene>
<feature type="region of interest" description="Disordered" evidence="1">
    <location>
        <begin position="80"/>
        <end position="132"/>
    </location>
</feature>
<evidence type="ECO:0000313" key="3">
    <source>
        <dbReference type="Proteomes" id="UP000021816"/>
    </source>
</evidence>
<dbReference type="InterPro" id="IPR035225">
    <property type="entry name" value="DUF5338"/>
</dbReference>
<dbReference type="PATRIC" id="fig|1454003.3.peg.3419"/>
<dbReference type="Proteomes" id="UP000021816">
    <property type="component" value="Unassembled WGS sequence"/>
</dbReference>
<organism evidence="2 3">
    <name type="scientific">Candidatus Accumulibacter appositus</name>
    <dbReference type="NCBI Taxonomy" id="1454003"/>
    <lineage>
        <taxon>Bacteria</taxon>
        <taxon>Pseudomonadati</taxon>
        <taxon>Pseudomonadota</taxon>
        <taxon>Betaproteobacteria</taxon>
        <taxon>Candidatus Accumulibacter</taxon>
    </lineage>
</organism>
<dbReference type="EMBL" id="JEMX01000085">
    <property type="protein sequence ID" value="EXI77998.1"/>
    <property type="molecule type" value="Genomic_DNA"/>
</dbReference>
<dbReference type="Pfam" id="PF17273">
    <property type="entry name" value="DUF5338"/>
    <property type="match status" value="1"/>
</dbReference>